<dbReference type="Pfam" id="PF10022">
    <property type="entry name" value="DUF2264"/>
    <property type="match status" value="1"/>
</dbReference>
<dbReference type="InterPro" id="IPR049349">
    <property type="entry name" value="DUF2264_N"/>
</dbReference>
<keyword evidence="3" id="KW-1185">Reference proteome</keyword>
<dbReference type="Proteomes" id="UP000617628">
    <property type="component" value="Unassembled WGS sequence"/>
</dbReference>
<dbReference type="AlphaFoldDB" id="A0A934RTM5"/>
<dbReference type="PANTHER" id="PTHR35339">
    <property type="entry name" value="LINALOOL DEHYDRATASE_ISOMERASE DOMAIN-CONTAINING PROTEIN"/>
    <property type="match status" value="1"/>
</dbReference>
<dbReference type="InterPro" id="IPR016624">
    <property type="entry name" value="UCP014753"/>
</dbReference>
<reference evidence="2" key="1">
    <citation type="submission" date="2021-01" db="EMBL/GenBank/DDBJ databases">
        <title>Modified the classification status of verrucomicrobia.</title>
        <authorList>
            <person name="Feng X."/>
        </authorList>
    </citation>
    <scope>NUCLEOTIDE SEQUENCE</scope>
    <source>
        <strain evidence="2">KCTC 13126</strain>
    </source>
</reference>
<evidence type="ECO:0000313" key="2">
    <source>
        <dbReference type="EMBL" id="MBK1876662.1"/>
    </source>
</evidence>
<dbReference type="PANTHER" id="PTHR35339:SF4">
    <property type="entry name" value="LINALOOL DEHYDRATASE_ISOMERASE DOMAIN-CONTAINING PROTEIN"/>
    <property type="match status" value="1"/>
</dbReference>
<protein>
    <submittedName>
        <fullName evidence="2">DUF2264 domain-containing protein</fullName>
    </submittedName>
</protein>
<organism evidence="2 3">
    <name type="scientific">Pelagicoccus mobilis</name>
    <dbReference type="NCBI Taxonomy" id="415221"/>
    <lineage>
        <taxon>Bacteria</taxon>
        <taxon>Pseudomonadati</taxon>
        <taxon>Verrucomicrobiota</taxon>
        <taxon>Opitutia</taxon>
        <taxon>Puniceicoccales</taxon>
        <taxon>Pelagicoccaceae</taxon>
        <taxon>Pelagicoccus</taxon>
    </lineage>
</organism>
<name>A0A934RTM5_9BACT</name>
<comment type="caution">
    <text evidence="2">The sequence shown here is derived from an EMBL/GenBank/DDBJ whole genome shotgun (WGS) entry which is preliminary data.</text>
</comment>
<proteinExistence type="predicted"/>
<evidence type="ECO:0000313" key="3">
    <source>
        <dbReference type="Proteomes" id="UP000617628"/>
    </source>
</evidence>
<dbReference type="RefSeq" id="WP_200354879.1">
    <property type="nucleotide sequence ID" value="NZ_JAENIL010000011.1"/>
</dbReference>
<dbReference type="EMBL" id="JAENIL010000011">
    <property type="protein sequence ID" value="MBK1876662.1"/>
    <property type="molecule type" value="Genomic_DNA"/>
</dbReference>
<accession>A0A934RTM5</accession>
<gene>
    <name evidence="2" type="ORF">JIN87_07270</name>
</gene>
<sequence>MDTKEITPRFFDHAGPVRENVPASYRKWQNYARALIEPLADLMEEGRANLDIEGMASDHDENADRLEALARPFVLFCHWERSTNLFRDERDEELLGKCKAWFRQALLLGSDPESDQFFGYSANFHQHSVEMGLFVIGLELSRDWLWDDLNEVEQARVLSWLESDVGNGHHWNNHMFFGIFVLEFLQREGRLRTAYRGVVDRWFEELEGMYADEGWYMDGMNQAFDFYNAYAWHYYSMWWVALYGEANPGRCERFKERTNRFMKDYPIFFAESGEHPAFGRSISYRFNSTAPFGLAHALGASPVPAGEARSICQRSLEFFLNKPISQGQGCLSLGWYDEFLPMVEVYSTGGSPYWAAKAFSPLLLAPEDPFWEGEEIPAKPDNQDRAIAMKAPCLIARSVDGEVEIINAGSQIASTNTRFGPHKWGRLSYKSAFGFALSSDPASYPFDGGLTAQKEGSEVVYGRHYTAPFAIEPHHMGCLYSLGGKLEQFQVSVETRVWWKGNWQLIVHRVIAKDAATLRHGGYSVSDLDGAKIQNKGGMPLVTVSSGEYGASLQAICGFDSTGYDSRLSAEDGPRRHIQAAYHSTALLETKVSADETRDLACLSWAGTNEADSAAWELVSLAEGRWELSHEKNGSWVIEDEALPEVSR</sequence>
<feature type="domain" description="DUF2264" evidence="1">
    <location>
        <begin position="26"/>
        <end position="376"/>
    </location>
</feature>
<evidence type="ECO:0000259" key="1">
    <source>
        <dbReference type="Pfam" id="PF10022"/>
    </source>
</evidence>